<dbReference type="AlphaFoldDB" id="A0A5J4URB7"/>
<evidence type="ECO:0000313" key="1">
    <source>
        <dbReference type="EMBL" id="KAA6372883.1"/>
    </source>
</evidence>
<name>A0A5J4URB7_9EUKA</name>
<sequence>MIYTDHLPGLENSTADALCLLSLIGDYQINQLLLNEALQQINFQHSLVVFVEKINKQLTKHCSPQEDNKAIARNAKNILWSSVQLLQHHSIDLIPKAIHKTIRNQVEAVLILPRWKDHEKIIKITTKNYRDDQDKYKEREQLYRELAELIKLDSVTIDQLIAGINPETSTQTSTTPEEIQQTTMAMIVAFCAACMTVLVFMKQSETIEVKHQRNGFNKETQKQFQKIKYGTILQNIPQLVQNITATNQQKSLGELNQKSTHIEQLIRHAQTARLKAAGATQAEVNTFTRHAMTSNVVDIYYNKPVERDLASMLILNEKRYMNSMVTTQQHVSKTA</sequence>
<dbReference type="OrthoDB" id="7477527at2759"/>
<evidence type="ECO:0000313" key="2">
    <source>
        <dbReference type="Proteomes" id="UP000324800"/>
    </source>
</evidence>
<organism evidence="1 2">
    <name type="scientific">Streblomastix strix</name>
    <dbReference type="NCBI Taxonomy" id="222440"/>
    <lineage>
        <taxon>Eukaryota</taxon>
        <taxon>Metamonada</taxon>
        <taxon>Preaxostyla</taxon>
        <taxon>Oxymonadida</taxon>
        <taxon>Streblomastigidae</taxon>
        <taxon>Streblomastix</taxon>
    </lineage>
</organism>
<protein>
    <submittedName>
        <fullName evidence="1">Uncharacterized protein</fullName>
    </submittedName>
</protein>
<dbReference type="EMBL" id="SNRW01013211">
    <property type="protein sequence ID" value="KAA6372883.1"/>
    <property type="molecule type" value="Genomic_DNA"/>
</dbReference>
<comment type="caution">
    <text evidence="1">The sequence shown here is derived from an EMBL/GenBank/DDBJ whole genome shotgun (WGS) entry which is preliminary data.</text>
</comment>
<gene>
    <name evidence="1" type="ORF">EZS28_031593</name>
</gene>
<reference evidence="1 2" key="1">
    <citation type="submission" date="2019-03" db="EMBL/GenBank/DDBJ databases">
        <title>Single cell metagenomics reveals metabolic interactions within the superorganism composed of flagellate Streblomastix strix and complex community of Bacteroidetes bacteria on its surface.</title>
        <authorList>
            <person name="Treitli S.C."/>
            <person name="Kolisko M."/>
            <person name="Husnik F."/>
            <person name="Keeling P."/>
            <person name="Hampl V."/>
        </authorList>
    </citation>
    <scope>NUCLEOTIDE SEQUENCE [LARGE SCALE GENOMIC DNA]</scope>
    <source>
        <strain evidence="1">ST1C</strain>
    </source>
</reference>
<dbReference type="Proteomes" id="UP000324800">
    <property type="component" value="Unassembled WGS sequence"/>
</dbReference>
<accession>A0A5J4URB7</accession>
<proteinExistence type="predicted"/>